<evidence type="ECO:0000313" key="11">
    <source>
        <dbReference type="EMBL" id="MCP3426569.1"/>
    </source>
</evidence>
<dbReference type="InterPro" id="IPR022801">
    <property type="entry name" value="Ribosomal_uS4"/>
</dbReference>
<evidence type="ECO:0000259" key="10">
    <source>
        <dbReference type="SMART" id="SM01390"/>
    </source>
</evidence>
<dbReference type="SMART" id="SM00363">
    <property type="entry name" value="S4"/>
    <property type="match status" value="1"/>
</dbReference>
<comment type="similarity">
    <text evidence="1 7 8">Belongs to the universal ribosomal protein uS4 family.</text>
</comment>
<comment type="function">
    <text evidence="7">With S5 and S12 plays an important role in translational accuracy.</text>
</comment>
<dbReference type="GO" id="GO:0003735">
    <property type="term" value="F:structural constituent of ribosome"/>
    <property type="evidence" value="ECO:0007669"/>
    <property type="project" value="InterPro"/>
</dbReference>
<dbReference type="EMBL" id="JANAFB010000029">
    <property type="protein sequence ID" value="MCP3426569.1"/>
    <property type="molecule type" value="Genomic_DNA"/>
</dbReference>
<evidence type="ECO:0000313" key="12">
    <source>
        <dbReference type="Proteomes" id="UP001139502"/>
    </source>
</evidence>
<dbReference type="GO" id="GO:0019843">
    <property type="term" value="F:rRNA binding"/>
    <property type="evidence" value="ECO:0007669"/>
    <property type="project" value="UniProtKB-UniRule"/>
</dbReference>
<dbReference type="FunFam" id="3.10.290.10:FF:000001">
    <property type="entry name" value="30S ribosomal protein S4"/>
    <property type="match status" value="1"/>
</dbReference>
<dbReference type="CDD" id="cd00165">
    <property type="entry name" value="S4"/>
    <property type="match status" value="1"/>
</dbReference>
<dbReference type="InterPro" id="IPR002942">
    <property type="entry name" value="S4_RNA-bd"/>
</dbReference>
<comment type="function">
    <text evidence="7">One of the primary rRNA binding proteins, it binds directly to 16S rRNA where it nucleates assembly of the body of the 30S subunit.</text>
</comment>
<dbReference type="SUPFAM" id="SSF55174">
    <property type="entry name" value="Alpha-L RNA-binding motif"/>
    <property type="match status" value="1"/>
</dbReference>
<dbReference type="PANTHER" id="PTHR11831">
    <property type="entry name" value="30S 40S RIBOSOMAL PROTEIN"/>
    <property type="match status" value="1"/>
</dbReference>
<evidence type="ECO:0000256" key="2">
    <source>
        <dbReference type="ARBA" id="ARBA00022730"/>
    </source>
</evidence>
<keyword evidence="5 7" id="KW-0687">Ribonucleoprotein</keyword>
<dbReference type="PROSITE" id="PS00632">
    <property type="entry name" value="RIBOSOMAL_S4"/>
    <property type="match status" value="1"/>
</dbReference>
<dbReference type="GO" id="GO:0006412">
    <property type="term" value="P:translation"/>
    <property type="evidence" value="ECO:0007669"/>
    <property type="project" value="UniProtKB-UniRule"/>
</dbReference>
<accession>A0A9X2HBG5</accession>
<evidence type="ECO:0000256" key="4">
    <source>
        <dbReference type="ARBA" id="ARBA00022980"/>
    </source>
</evidence>
<proteinExistence type="inferred from homology"/>
<dbReference type="AlphaFoldDB" id="A0A9X2HBG5"/>
<dbReference type="SMART" id="SM01390">
    <property type="entry name" value="Ribosomal_S4"/>
    <property type="match status" value="1"/>
</dbReference>
<dbReference type="GO" id="GO:0042274">
    <property type="term" value="P:ribosomal small subunit biogenesis"/>
    <property type="evidence" value="ECO:0007669"/>
    <property type="project" value="TreeGrafter"/>
</dbReference>
<keyword evidence="2 7" id="KW-0699">rRNA-binding</keyword>
<dbReference type="Gene3D" id="3.10.290.10">
    <property type="entry name" value="RNA-binding S4 domain"/>
    <property type="match status" value="1"/>
</dbReference>
<dbReference type="PROSITE" id="PS50889">
    <property type="entry name" value="S4"/>
    <property type="match status" value="1"/>
</dbReference>
<name>A0A9X2HBG5_9MICC</name>
<dbReference type="GO" id="GO:0015935">
    <property type="term" value="C:small ribosomal subunit"/>
    <property type="evidence" value="ECO:0007669"/>
    <property type="project" value="InterPro"/>
</dbReference>
<evidence type="ECO:0000259" key="9">
    <source>
        <dbReference type="SMART" id="SM00363"/>
    </source>
</evidence>
<organism evidence="11 12">
    <name type="scientific">Rothia santali</name>
    <dbReference type="NCBI Taxonomy" id="2949643"/>
    <lineage>
        <taxon>Bacteria</taxon>
        <taxon>Bacillati</taxon>
        <taxon>Actinomycetota</taxon>
        <taxon>Actinomycetes</taxon>
        <taxon>Micrococcales</taxon>
        <taxon>Micrococcaceae</taxon>
        <taxon>Rothia</taxon>
    </lineage>
</organism>
<dbReference type="Pfam" id="PF01479">
    <property type="entry name" value="S4"/>
    <property type="match status" value="1"/>
</dbReference>
<sequence length="216" mass="24673">MKGTYVATNSKRARNLVRKSRALGIALTPKAEKYFERRPYGPGQHGRARKKADSDYAVRLREKQRLRAQYNIREAQMRRAYAEAKRVEGQTGENLVEILESRLDALVLRSGFARTIAQARQLVVHRHIMVDGVRVDRPSFRVKAGQLIHVHPRSEKMEPFQVAATGAHQDVLPDTPAYLNVEIDKLHAKLEHAPKRAEVPVTCEEQLVVEYYARMA</sequence>
<dbReference type="Pfam" id="PF00163">
    <property type="entry name" value="Ribosomal_S4"/>
    <property type="match status" value="1"/>
</dbReference>
<evidence type="ECO:0000256" key="8">
    <source>
        <dbReference type="RuleBase" id="RU003699"/>
    </source>
</evidence>
<reference evidence="11" key="1">
    <citation type="submission" date="2022-06" db="EMBL/GenBank/DDBJ databases">
        <title>Rothia sp. isolated from sandalwood seedling.</title>
        <authorList>
            <person name="Tuikhar N."/>
            <person name="Kirdat K."/>
            <person name="Thorat V."/>
            <person name="Swetha P."/>
            <person name="Padma S."/>
            <person name="Sundararaj R."/>
            <person name="Yadav A."/>
        </authorList>
    </citation>
    <scope>NUCLEOTIDE SEQUENCE</scope>
    <source>
        <strain evidence="11">AR01</strain>
    </source>
</reference>
<dbReference type="Proteomes" id="UP001139502">
    <property type="component" value="Unassembled WGS sequence"/>
</dbReference>
<feature type="domain" description="Small ribosomal subunit protein uS4 N-terminal" evidence="10">
    <location>
        <begin position="14"/>
        <end position="100"/>
    </location>
</feature>
<dbReference type="HAMAP" id="MF_01306_B">
    <property type="entry name" value="Ribosomal_uS4_B"/>
    <property type="match status" value="1"/>
</dbReference>
<dbReference type="PANTHER" id="PTHR11831:SF4">
    <property type="entry name" value="SMALL RIBOSOMAL SUBUNIT PROTEIN US4M"/>
    <property type="match status" value="1"/>
</dbReference>
<dbReference type="InterPro" id="IPR018079">
    <property type="entry name" value="Ribosomal_uS4_CS"/>
</dbReference>
<dbReference type="InterPro" id="IPR001912">
    <property type="entry name" value="Ribosomal_uS4_N"/>
</dbReference>
<dbReference type="Gene3D" id="1.10.1050.10">
    <property type="entry name" value="Ribosomal Protein S4 Delta 41, Chain A, domain 1"/>
    <property type="match status" value="1"/>
</dbReference>
<dbReference type="InterPro" id="IPR005709">
    <property type="entry name" value="Ribosomal_uS4_bac-type"/>
</dbReference>
<keyword evidence="12" id="KW-1185">Reference proteome</keyword>
<comment type="caution">
    <text evidence="11">The sequence shown here is derived from an EMBL/GenBank/DDBJ whole genome shotgun (WGS) entry which is preliminary data.</text>
</comment>
<dbReference type="RefSeq" id="WP_254167401.1">
    <property type="nucleotide sequence ID" value="NZ_JANAFB010000029.1"/>
</dbReference>
<comment type="subunit">
    <text evidence="7">Part of the 30S ribosomal subunit. Contacts protein S5. The interaction surface between S4 and S5 is involved in control of translational fidelity.</text>
</comment>
<dbReference type="InterPro" id="IPR036986">
    <property type="entry name" value="S4_RNA-bd_sf"/>
</dbReference>
<protein>
    <recommendedName>
        <fullName evidence="6 7">Small ribosomal subunit protein uS4</fullName>
    </recommendedName>
</protein>
<keyword evidence="4 7" id="KW-0689">Ribosomal protein</keyword>
<keyword evidence="3 7" id="KW-0694">RNA-binding</keyword>
<gene>
    <name evidence="7 11" type="primary">rpsD</name>
    <name evidence="11" type="ORF">NBM05_11290</name>
</gene>
<evidence type="ECO:0000256" key="3">
    <source>
        <dbReference type="ARBA" id="ARBA00022884"/>
    </source>
</evidence>
<evidence type="ECO:0000256" key="6">
    <source>
        <dbReference type="ARBA" id="ARBA00035254"/>
    </source>
</evidence>
<evidence type="ECO:0000256" key="5">
    <source>
        <dbReference type="ARBA" id="ARBA00023274"/>
    </source>
</evidence>
<dbReference type="NCBIfam" id="TIGR01017">
    <property type="entry name" value="rpsD_bact"/>
    <property type="match status" value="1"/>
</dbReference>
<dbReference type="NCBIfam" id="NF003717">
    <property type="entry name" value="PRK05327.1"/>
    <property type="match status" value="1"/>
</dbReference>
<evidence type="ECO:0000256" key="1">
    <source>
        <dbReference type="ARBA" id="ARBA00007465"/>
    </source>
</evidence>
<feature type="domain" description="RNA-binding S4" evidence="9">
    <location>
        <begin position="101"/>
        <end position="165"/>
    </location>
</feature>
<evidence type="ECO:0000256" key="7">
    <source>
        <dbReference type="HAMAP-Rule" id="MF_01306"/>
    </source>
</evidence>